<keyword evidence="2" id="KW-1185">Reference proteome</keyword>
<dbReference type="AlphaFoldDB" id="A0AAV6XPH6"/>
<proteinExistence type="predicted"/>
<comment type="caution">
    <text evidence="1">The sequence shown here is derived from an EMBL/GenBank/DDBJ whole genome shotgun (WGS) entry which is preliminary data.</text>
</comment>
<dbReference type="Proteomes" id="UP000826271">
    <property type="component" value="Unassembled WGS sequence"/>
</dbReference>
<reference evidence="1" key="1">
    <citation type="submission" date="2019-10" db="EMBL/GenBank/DDBJ databases">
        <authorList>
            <person name="Zhang R."/>
            <person name="Pan Y."/>
            <person name="Wang J."/>
            <person name="Ma R."/>
            <person name="Yu S."/>
        </authorList>
    </citation>
    <scope>NUCLEOTIDE SEQUENCE</scope>
    <source>
        <strain evidence="1">LA-IB0</strain>
        <tissue evidence="1">Leaf</tissue>
    </source>
</reference>
<accession>A0AAV6XPH6</accession>
<protein>
    <submittedName>
        <fullName evidence="1">Uncharacterized protein</fullName>
    </submittedName>
</protein>
<name>A0AAV6XPH6_9LAMI</name>
<dbReference type="EMBL" id="WHWC01000005">
    <property type="protein sequence ID" value="KAG8382471.1"/>
    <property type="molecule type" value="Genomic_DNA"/>
</dbReference>
<gene>
    <name evidence="1" type="ORF">BUALT_Bualt05G0080700</name>
</gene>
<sequence>MMLRFGWEICVEYCLRFRVLKRWRSALVLKLTPKCQNCTKWLLVKASCGQSTMEDRSPVIFEVAPYQRPVLSKGYLLPEGFSTRS</sequence>
<evidence type="ECO:0000313" key="1">
    <source>
        <dbReference type="EMBL" id="KAG8382471.1"/>
    </source>
</evidence>
<organism evidence="1 2">
    <name type="scientific">Buddleja alternifolia</name>
    <dbReference type="NCBI Taxonomy" id="168488"/>
    <lineage>
        <taxon>Eukaryota</taxon>
        <taxon>Viridiplantae</taxon>
        <taxon>Streptophyta</taxon>
        <taxon>Embryophyta</taxon>
        <taxon>Tracheophyta</taxon>
        <taxon>Spermatophyta</taxon>
        <taxon>Magnoliopsida</taxon>
        <taxon>eudicotyledons</taxon>
        <taxon>Gunneridae</taxon>
        <taxon>Pentapetalae</taxon>
        <taxon>asterids</taxon>
        <taxon>lamiids</taxon>
        <taxon>Lamiales</taxon>
        <taxon>Scrophulariaceae</taxon>
        <taxon>Buddlejeae</taxon>
        <taxon>Buddleja</taxon>
    </lineage>
</organism>
<evidence type="ECO:0000313" key="2">
    <source>
        <dbReference type="Proteomes" id="UP000826271"/>
    </source>
</evidence>